<feature type="region of interest" description="Disordered" evidence="9">
    <location>
        <begin position="2101"/>
        <end position="2153"/>
    </location>
</feature>
<feature type="active site" description="Proton acceptor; for dehydratase activity" evidence="8">
    <location>
        <position position="1215"/>
    </location>
</feature>
<dbReference type="SMART" id="SM00827">
    <property type="entry name" value="PKS_AT"/>
    <property type="match status" value="1"/>
</dbReference>
<evidence type="ECO:0000256" key="4">
    <source>
        <dbReference type="ARBA" id="ARBA00022679"/>
    </source>
</evidence>
<dbReference type="InterPro" id="IPR029058">
    <property type="entry name" value="AB_hydrolase_fold"/>
</dbReference>
<dbReference type="InterPro" id="IPR016039">
    <property type="entry name" value="Thiolase-like"/>
</dbReference>
<feature type="compositionally biased region" description="Polar residues" evidence="9">
    <location>
        <begin position="1279"/>
        <end position="1291"/>
    </location>
</feature>
<dbReference type="PANTHER" id="PTHR43775:SF51">
    <property type="entry name" value="INACTIVE PHENOLPHTHIOCEROL SYNTHESIS POLYKETIDE SYNTHASE TYPE I PKS1-RELATED"/>
    <property type="match status" value="1"/>
</dbReference>
<feature type="domain" description="Ketosynthase family 3 (KS3)" evidence="11">
    <location>
        <begin position="270"/>
        <end position="701"/>
    </location>
</feature>
<dbReference type="SUPFAM" id="SSF47336">
    <property type="entry name" value="ACP-like"/>
    <property type="match status" value="2"/>
</dbReference>
<dbReference type="InterPro" id="IPR042104">
    <property type="entry name" value="PKS_dehydratase_sf"/>
</dbReference>
<feature type="region of interest" description="C-terminal hotdog fold" evidence="8">
    <location>
        <begin position="1322"/>
        <end position="1462"/>
    </location>
</feature>
<keyword evidence="6" id="KW-0511">Multifunctional enzyme</keyword>
<keyword evidence="7" id="KW-0012">Acyltransferase</keyword>
<dbReference type="Gene3D" id="1.10.1200.10">
    <property type="entry name" value="ACP-like"/>
    <property type="match status" value="2"/>
</dbReference>
<sequence length="2435" mass="253045">NLHELTAGLDLSAFVLFSSAAGVLGSAGQANYAAANAFLDALAQHRRAQGLPATSLAWGLWADQGGMAGALADEDIDRMNRAGVAALSADEGLALLDASLAEPDGALVPMKLDTDILRQQFGADVPPLFRSLIRAQVRKAVTAQAGGAAANGQEPLADRLAGLDAADREQFLVDLVRANVAAVLGYPSPESVDAAKAFKELGFDSLTSVELRNRLNGATALRLPASLVFDYPTPVALAAHLRTELLGSLPETAAPSATKGRKDTPRDAADEPIAIVAMSCRYPGGVRSPEDLWRMVAAGADGLTGFPVNRGWDVTAPAGLDGPGADGDDGLTYVTTGAFLHEADEFDPDFFGINHREALAMDPQQRLLLETSWEAVERAGIVPSTVRASDTGVFVGLSTQGYSTTLNGAEGVEGYVMTGDAASVASGRLSYSFGFEGPAVTVDTACSSSLVALHLAVQALRQGECAMALAGGAAVMPTPTSFAEFSRQRGLAPDGRCKSFAAAADGTGWGEGVGMLVLERLSDAQRNGHQVLAVVRGSAINQDGASNGLTAPNGPSQQRVIRQALANARLTPADVDAVEAHGTGTTLGDPIEAQALIATYGKDHTDDRPLWLGSLKSNIAHTQAAAGVGGVIKTVMAMRHGTLPKTLYVDAPTPEVDWSGAGVELLTEARDWPGREDGAPRRAGVSSFGISGTNAHVILEQAPEEAAEAAGSTATAGSTAAPALSGPPVIPLALSAKTPESLPGQAARLREHLLAHPDLELGDVAWSLAVARQRFEHRGVVVGADRDELLAGLAELAQGDTAARNVVVGRTLGGTVRPVFVFPGQGSQWAGMARELLDSSPVFAERMRECGDALSEFVDWNLFDELSGERFDRVDVVQPVLFAVMVSLAATWQAAGVEPAAVVGHSQGEIAAACVAGVLGLRDAARVVALRSQAIRELSGKGGMVSLVLPQDETRTLLEAWDGRIEIAAVNGPSQVVVSGDPEALEELIAECAARELRARAIPVDYASHSSYVEQIEARIDEALAEVAPSAARTPLYSTLTGAWLDADTPMDAGYWYRNLRHTVLFEQATRALLTEGHGLFLEMSPHPVLTVPVQETIDATAPTGAVALGSLRRDEGGPDQLYAALAAAHVHGAELDWRALLPGERAVVDLPTYAFQRQRFWPAPAAAGTGDVTAVGIESAGHPLLGASVELADADQYLLTGRLTRRTHPWLADHAVGDTVLLPGTAYVEMALRAGDEVGCGLVEELTLQAPLVVAEDDTVTLQVWVGAPDTAGRRPLTVSSRTQGATDTPWTRHATGTLADTSGAPAQEDGALAVWPPAGAEAVAVDGFYERLAEGGLAYGPAFQGLRAAWRDPAGDAVYAEVHLPEDAHRDARAFGVHPALLDAALHAVALAPFAEADGVRLPFAWSGVTLAAQGATVLRVRVRPDGTGGVALLFADDNGAPVARADSLELRPVAPGQLRAASGGGHRDALFHVEWTPLPAATPADVAGTTWATVGPDPLTAGAELTASGAQMAAYEDIDALYAALDDGADAPDTLLVSFTDGPGAEGPDGTADSLDAVATAERARAALGRALALLQTWQADARLSATRLVLVTRGAVAADGGDVPDLAHAPLWGLARSAQSEQAGGPDGAGCVLFDLDAAYGVDGAGSPAAEGDADAEGTPARPADQSAAALLIAGLALDEPQLAVREGVLLAPRLVPATAPATTPAVDGGADTTEAGAPEGTAPTAPRTPDPHGTVLITGATGTLGALVARHLVTEHGARRLLLTGRRGPDAPGAAELVAELEGLGAEARVVACDVADREALAGVLAAIPAAHPLTAVVHTAGVLDDALVGSLTPARLDTVLRPKLDAALNLAELTANQDLAEFVLFSSAAATFGSPGQGNYAAANAFLDAFAHHLRARGIPATALAWGLWAESSEMTGHLDEARRTRISRGGVLPLSSREGVELFDTARSSGAPLLLPVRLDTAALRAGARQGEAVPPLLRRLVRAQARRAAAGAAASEAEAFARRLAAASADERANLLIALVRDQAAAVLGHASADRVEDERGFLELGFDSLTGVELRNRLMTATGLRLPATLVFQNRTPRALADRLAADLDQAVPAGQDPATPRERTAGQPQHTRTAPAARQPAAASTATADAHRAEAVPRPVAAPRPATGLAELYDEAARQGRADDLIPLLRTMAQFRASFTGEGELDVPRAPFTLARGEEPVGVVLFTSYVGRSSAYDYARFGAYFRDRRDVSVITHPGFLEGELLPADKEALVRLHADTVQRHTGGKPYVLAGHSSGGLVAHAVARELEERGAGPAGVVLVDTYVEEKALGDMAAAMGKQLSDRYDSAPDAEGAAVDADGDDWGDAWVTAMARYMFLGLLPDAIQAPTLLVRASEPLMEWTQEYDWRPSWKLEHTAVDVPGTHFTVMEEHSATTARAVEAWLDRL</sequence>
<feature type="active site" description="Proton donor; for dehydratase activity" evidence="8">
    <location>
        <position position="1385"/>
    </location>
</feature>
<dbReference type="InterPro" id="IPR014043">
    <property type="entry name" value="Acyl_transferase_dom"/>
</dbReference>
<organism evidence="13 14">
    <name type="scientific">Streptomyces flavofungini</name>
    <dbReference type="NCBI Taxonomy" id="68200"/>
    <lineage>
        <taxon>Bacteria</taxon>
        <taxon>Bacillati</taxon>
        <taxon>Actinomycetota</taxon>
        <taxon>Actinomycetes</taxon>
        <taxon>Kitasatosporales</taxon>
        <taxon>Streptomycetaceae</taxon>
        <taxon>Streptomyces</taxon>
    </lineage>
</organism>
<evidence type="ECO:0000256" key="6">
    <source>
        <dbReference type="ARBA" id="ARBA00023268"/>
    </source>
</evidence>
<protein>
    <submittedName>
        <fullName evidence="13">SDR family NAD(P)-dependent oxidoreductase</fullName>
    </submittedName>
</protein>
<dbReference type="InterPro" id="IPR001031">
    <property type="entry name" value="Thioesterase"/>
</dbReference>
<feature type="domain" description="Carrier" evidence="10">
    <location>
        <begin position="2022"/>
        <end position="2097"/>
    </location>
</feature>
<feature type="non-terminal residue" evidence="13">
    <location>
        <position position="1"/>
    </location>
</feature>
<dbReference type="InterPro" id="IPR014031">
    <property type="entry name" value="Ketoacyl_synth_C"/>
</dbReference>
<dbReference type="SMART" id="SM00826">
    <property type="entry name" value="PKS_DH"/>
    <property type="match status" value="1"/>
</dbReference>
<dbReference type="SUPFAM" id="SSF53901">
    <property type="entry name" value="Thiolase-like"/>
    <property type="match status" value="1"/>
</dbReference>
<dbReference type="Proteomes" id="UP000634780">
    <property type="component" value="Unassembled WGS sequence"/>
</dbReference>
<dbReference type="SUPFAM" id="SSF52151">
    <property type="entry name" value="FabD/lysophospholipase-like"/>
    <property type="match status" value="1"/>
</dbReference>
<evidence type="ECO:0000256" key="7">
    <source>
        <dbReference type="ARBA" id="ARBA00023315"/>
    </source>
</evidence>
<evidence type="ECO:0000256" key="5">
    <source>
        <dbReference type="ARBA" id="ARBA00023194"/>
    </source>
</evidence>
<dbReference type="Gene3D" id="3.30.70.3290">
    <property type="match status" value="1"/>
</dbReference>
<dbReference type="InterPro" id="IPR036736">
    <property type="entry name" value="ACP-like_sf"/>
</dbReference>
<name>A0ABS0XK05_9ACTN</name>
<dbReference type="SMART" id="SM00822">
    <property type="entry name" value="PKS_KR"/>
    <property type="match status" value="1"/>
</dbReference>
<feature type="compositionally biased region" description="Low complexity" evidence="9">
    <location>
        <begin position="1704"/>
        <end position="1732"/>
    </location>
</feature>
<dbReference type="SMART" id="SM01294">
    <property type="entry name" value="PKS_PP_betabranch"/>
    <property type="match status" value="1"/>
</dbReference>
<dbReference type="SMART" id="SM00824">
    <property type="entry name" value="PKS_TE"/>
    <property type="match status" value="1"/>
</dbReference>
<keyword evidence="3" id="KW-0597">Phosphoprotein</keyword>
<dbReference type="InterPro" id="IPR013968">
    <property type="entry name" value="PKS_KR"/>
</dbReference>
<dbReference type="InterPro" id="IPR001227">
    <property type="entry name" value="Ac_transferase_dom_sf"/>
</dbReference>
<dbReference type="Gene3D" id="3.40.50.720">
    <property type="entry name" value="NAD(P)-binding Rossmann-like Domain"/>
    <property type="match status" value="2"/>
</dbReference>
<feature type="region of interest" description="Disordered" evidence="9">
    <location>
        <begin position="1704"/>
        <end position="1737"/>
    </location>
</feature>
<dbReference type="SMART" id="SM00823">
    <property type="entry name" value="PKS_PP"/>
    <property type="match status" value="2"/>
</dbReference>
<dbReference type="Pfam" id="PF14765">
    <property type="entry name" value="PS-DH"/>
    <property type="match status" value="1"/>
</dbReference>
<evidence type="ECO:0000256" key="8">
    <source>
        <dbReference type="PROSITE-ProRule" id="PRU01363"/>
    </source>
</evidence>
<dbReference type="Gene3D" id="3.40.366.10">
    <property type="entry name" value="Malonyl-Coenzyme A Acyl Carrier Protein, domain 2"/>
    <property type="match status" value="1"/>
</dbReference>
<evidence type="ECO:0000313" key="13">
    <source>
        <dbReference type="EMBL" id="MBJ3813244.1"/>
    </source>
</evidence>
<dbReference type="Pfam" id="PF00698">
    <property type="entry name" value="Acyl_transf_1"/>
    <property type="match status" value="1"/>
</dbReference>
<dbReference type="PANTHER" id="PTHR43775">
    <property type="entry name" value="FATTY ACID SYNTHASE"/>
    <property type="match status" value="1"/>
</dbReference>
<dbReference type="InterPro" id="IPR020802">
    <property type="entry name" value="TesA-like"/>
</dbReference>
<evidence type="ECO:0000256" key="3">
    <source>
        <dbReference type="ARBA" id="ARBA00022553"/>
    </source>
</evidence>
<dbReference type="Pfam" id="PF22621">
    <property type="entry name" value="CurL-like_PKS_C"/>
    <property type="match status" value="1"/>
</dbReference>
<feature type="compositionally biased region" description="Low complexity" evidence="9">
    <location>
        <begin position="2121"/>
        <end position="2138"/>
    </location>
</feature>
<evidence type="ECO:0000256" key="2">
    <source>
        <dbReference type="ARBA" id="ARBA00022450"/>
    </source>
</evidence>
<dbReference type="InterPro" id="IPR016036">
    <property type="entry name" value="Malonyl_transacylase_ACP-bd"/>
</dbReference>
<dbReference type="EMBL" id="JAEKOZ010000057">
    <property type="protein sequence ID" value="MBJ3813244.1"/>
    <property type="molecule type" value="Genomic_DNA"/>
</dbReference>
<evidence type="ECO:0000259" key="12">
    <source>
        <dbReference type="PROSITE" id="PS52019"/>
    </source>
</evidence>
<dbReference type="InterPro" id="IPR020806">
    <property type="entry name" value="PKS_PP-bd"/>
</dbReference>
<dbReference type="PROSITE" id="PS52019">
    <property type="entry name" value="PKS_MFAS_DH"/>
    <property type="match status" value="1"/>
</dbReference>
<dbReference type="Gene3D" id="3.40.50.1820">
    <property type="entry name" value="alpha/beta hydrolase"/>
    <property type="match status" value="1"/>
</dbReference>
<dbReference type="InterPro" id="IPR049900">
    <property type="entry name" value="PKS_mFAS_DH"/>
</dbReference>
<evidence type="ECO:0000259" key="11">
    <source>
        <dbReference type="PROSITE" id="PS52004"/>
    </source>
</evidence>
<dbReference type="InterPro" id="IPR036291">
    <property type="entry name" value="NAD(P)-bd_dom_sf"/>
</dbReference>
<dbReference type="CDD" id="cd00833">
    <property type="entry name" value="PKS"/>
    <property type="match status" value="1"/>
</dbReference>
<dbReference type="InterPro" id="IPR016035">
    <property type="entry name" value="Acyl_Trfase/lysoPLipase"/>
</dbReference>
<dbReference type="Pfam" id="PF00109">
    <property type="entry name" value="ketoacyl-synt"/>
    <property type="match status" value="1"/>
</dbReference>
<dbReference type="PROSITE" id="PS00012">
    <property type="entry name" value="PHOSPHOPANTETHEINE"/>
    <property type="match status" value="2"/>
</dbReference>
<evidence type="ECO:0000256" key="1">
    <source>
        <dbReference type="ARBA" id="ARBA00004792"/>
    </source>
</evidence>
<dbReference type="Pfam" id="PF00975">
    <property type="entry name" value="Thioesterase"/>
    <property type="match status" value="1"/>
</dbReference>
<dbReference type="InterPro" id="IPR057326">
    <property type="entry name" value="KR_dom"/>
</dbReference>
<comment type="pathway">
    <text evidence="1">Antibiotic biosynthesis.</text>
</comment>
<dbReference type="InterPro" id="IPR020807">
    <property type="entry name" value="PKS_DH"/>
</dbReference>
<feature type="region of interest" description="Disordered" evidence="9">
    <location>
        <begin position="1276"/>
        <end position="1295"/>
    </location>
</feature>
<proteinExistence type="predicted"/>
<dbReference type="Pfam" id="PF00550">
    <property type="entry name" value="PP-binding"/>
    <property type="match status" value="2"/>
</dbReference>
<dbReference type="SMART" id="SM00825">
    <property type="entry name" value="PKS_KS"/>
    <property type="match status" value="1"/>
</dbReference>
<dbReference type="Gene3D" id="3.40.47.10">
    <property type="match status" value="1"/>
</dbReference>
<dbReference type="SUPFAM" id="SSF53474">
    <property type="entry name" value="alpha/beta-Hydrolases"/>
    <property type="match status" value="1"/>
</dbReference>
<evidence type="ECO:0000313" key="14">
    <source>
        <dbReference type="Proteomes" id="UP000634780"/>
    </source>
</evidence>
<dbReference type="PROSITE" id="PS52004">
    <property type="entry name" value="KS3_2"/>
    <property type="match status" value="1"/>
</dbReference>
<dbReference type="CDD" id="cd08956">
    <property type="entry name" value="KR_3_FAS_SDR_x"/>
    <property type="match status" value="1"/>
</dbReference>
<dbReference type="InterPro" id="IPR014030">
    <property type="entry name" value="Ketoacyl_synth_N"/>
</dbReference>
<reference evidence="13 14" key="1">
    <citation type="submission" date="2020-12" db="EMBL/GenBank/DDBJ databases">
        <title>Streptomyces typhae sp. nov., a novel endophytic actinomycete isolated from the root of cattail pollen (Typha angustifolia L.).</title>
        <authorList>
            <person name="Peng C."/>
            <person name="Liu C."/>
        </authorList>
    </citation>
    <scope>NUCLEOTIDE SEQUENCE [LARGE SCALE GENOMIC DNA]</scope>
    <source>
        <strain evidence="13 14">JCM 4753</strain>
    </source>
</reference>
<dbReference type="InterPro" id="IPR020841">
    <property type="entry name" value="PKS_Beta-ketoAc_synthase_dom"/>
</dbReference>
<evidence type="ECO:0000259" key="10">
    <source>
        <dbReference type="PROSITE" id="PS50075"/>
    </source>
</evidence>
<dbReference type="Pfam" id="PF02801">
    <property type="entry name" value="Ketoacyl-synt_C"/>
    <property type="match status" value="1"/>
</dbReference>
<feature type="domain" description="PKS/mFAS DH" evidence="12">
    <location>
        <begin position="1183"/>
        <end position="1462"/>
    </location>
</feature>
<feature type="domain" description="Carrier" evidence="10">
    <location>
        <begin position="170"/>
        <end position="245"/>
    </location>
</feature>
<dbReference type="SUPFAM" id="SSF55048">
    <property type="entry name" value="Probable ACP-binding domain of malonyl-CoA ACP transacylase"/>
    <property type="match status" value="1"/>
</dbReference>
<dbReference type="InterPro" id="IPR049551">
    <property type="entry name" value="PKS_DH_C"/>
</dbReference>
<dbReference type="Pfam" id="PF08659">
    <property type="entry name" value="KR"/>
    <property type="match status" value="2"/>
</dbReference>
<dbReference type="Gene3D" id="3.10.129.110">
    <property type="entry name" value="Polyketide synthase dehydratase"/>
    <property type="match status" value="1"/>
</dbReference>
<comment type="caution">
    <text evidence="13">The sequence shown here is derived from an EMBL/GenBank/DDBJ whole genome shotgun (WGS) entry which is preliminary data.</text>
</comment>
<keyword evidence="14" id="KW-1185">Reference proteome</keyword>
<keyword evidence="4" id="KW-0808">Transferase</keyword>
<dbReference type="PROSITE" id="PS50075">
    <property type="entry name" value="CARRIER"/>
    <property type="match status" value="2"/>
</dbReference>
<dbReference type="InterPro" id="IPR009081">
    <property type="entry name" value="PP-bd_ACP"/>
</dbReference>
<keyword evidence="5" id="KW-0045">Antibiotic biosynthesis</keyword>
<feature type="region of interest" description="N-terminal hotdog fold" evidence="8">
    <location>
        <begin position="1183"/>
        <end position="1307"/>
    </location>
</feature>
<dbReference type="InterPro" id="IPR049552">
    <property type="entry name" value="PKS_DH_N"/>
</dbReference>
<dbReference type="InterPro" id="IPR018201">
    <property type="entry name" value="Ketoacyl_synth_AS"/>
</dbReference>
<dbReference type="InterPro" id="IPR006162">
    <property type="entry name" value="Ppantetheine_attach_site"/>
</dbReference>
<accession>A0ABS0XK05</accession>
<gene>
    <name evidence="13" type="ORF">JGB26_40400</name>
</gene>
<dbReference type="RefSeq" id="WP_198898078.1">
    <property type="nucleotide sequence ID" value="NZ_JAEKOZ010000057.1"/>
</dbReference>
<dbReference type="InterPro" id="IPR050091">
    <property type="entry name" value="PKS_NRPS_Biosynth_Enz"/>
</dbReference>
<dbReference type="SUPFAM" id="SSF51735">
    <property type="entry name" value="NAD(P)-binding Rossmann-fold domains"/>
    <property type="match status" value="3"/>
</dbReference>
<dbReference type="Pfam" id="PF21089">
    <property type="entry name" value="PKS_DH_N"/>
    <property type="match status" value="1"/>
</dbReference>
<keyword evidence="2" id="KW-0596">Phosphopantetheine</keyword>
<evidence type="ECO:0000256" key="9">
    <source>
        <dbReference type="SAM" id="MobiDB-lite"/>
    </source>
</evidence>
<dbReference type="PROSITE" id="PS00606">
    <property type="entry name" value="KS3_1"/>
    <property type="match status" value="1"/>
</dbReference>